<keyword evidence="2 4" id="KW-0863">Zinc-finger</keyword>
<proteinExistence type="predicted"/>
<dbReference type="PROSITE" id="PS50089">
    <property type="entry name" value="ZF_RING_2"/>
    <property type="match status" value="1"/>
</dbReference>
<protein>
    <recommendedName>
        <fullName evidence="6">RING-type domain-containing protein</fullName>
    </recommendedName>
</protein>
<accession>A0A5J5BRJ0</accession>
<dbReference type="InterPro" id="IPR001841">
    <property type="entry name" value="Znf_RING"/>
</dbReference>
<keyword evidence="8" id="KW-1185">Reference proteome</keyword>
<keyword evidence="5" id="KW-1133">Transmembrane helix</keyword>
<reference evidence="7 8" key="1">
    <citation type="submission" date="2019-09" db="EMBL/GenBank/DDBJ databases">
        <title>A chromosome-level genome assembly of the Chinese tupelo Nyssa sinensis.</title>
        <authorList>
            <person name="Yang X."/>
            <person name="Kang M."/>
            <person name="Yang Y."/>
            <person name="Xiong H."/>
            <person name="Wang M."/>
            <person name="Zhang Z."/>
            <person name="Wang Z."/>
            <person name="Wu H."/>
            <person name="Ma T."/>
            <person name="Liu J."/>
            <person name="Xi Z."/>
        </authorList>
    </citation>
    <scope>NUCLEOTIDE SEQUENCE [LARGE SCALE GENOMIC DNA]</scope>
    <source>
        <strain evidence="7">J267</strain>
        <tissue evidence="7">Leaf</tissue>
    </source>
</reference>
<dbReference type="InterPro" id="IPR017907">
    <property type="entry name" value="Znf_RING_CS"/>
</dbReference>
<feature type="transmembrane region" description="Helical" evidence="5">
    <location>
        <begin position="166"/>
        <end position="185"/>
    </location>
</feature>
<keyword evidence="3" id="KW-0862">Zinc</keyword>
<sequence>MVEERNRGIEIPPLDDDCPICKDTFTVPCRTSCGHWYCGGCILNYWNYIGDLQPCRCPMCCQRINRLTPEKSLHLRQEEEITKVLKNVQKYNHLFVGDTHGLILKVLDLLLFITRMLQDMMITDRDDGYLRKACLFTLLLSILYKINIFEPIPLGFVGIRRMFDCYSVAVAVDLAIVLLVGIYRIRRLRHRVRSRVRLLTA</sequence>
<feature type="transmembrane region" description="Helical" evidence="5">
    <location>
        <begin position="129"/>
        <end position="146"/>
    </location>
</feature>
<feature type="domain" description="RING-type" evidence="6">
    <location>
        <begin position="18"/>
        <end position="60"/>
    </location>
</feature>
<evidence type="ECO:0000256" key="4">
    <source>
        <dbReference type="PROSITE-ProRule" id="PRU00175"/>
    </source>
</evidence>
<organism evidence="7 8">
    <name type="scientific">Nyssa sinensis</name>
    <dbReference type="NCBI Taxonomy" id="561372"/>
    <lineage>
        <taxon>Eukaryota</taxon>
        <taxon>Viridiplantae</taxon>
        <taxon>Streptophyta</taxon>
        <taxon>Embryophyta</taxon>
        <taxon>Tracheophyta</taxon>
        <taxon>Spermatophyta</taxon>
        <taxon>Magnoliopsida</taxon>
        <taxon>eudicotyledons</taxon>
        <taxon>Gunneridae</taxon>
        <taxon>Pentapetalae</taxon>
        <taxon>asterids</taxon>
        <taxon>Cornales</taxon>
        <taxon>Nyssaceae</taxon>
        <taxon>Nyssa</taxon>
    </lineage>
</organism>
<dbReference type="PANTHER" id="PTHR22894:SF4">
    <property type="entry name" value="E3 UBIQUITIN-PROTEIN LIGASE RNF170-LIKE ISOFORM X1"/>
    <property type="match status" value="1"/>
</dbReference>
<dbReference type="Gene3D" id="3.30.40.10">
    <property type="entry name" value="Zinc/RING finger domain, C3HC4 (zinc finger)"/>
    <property type="match status" value="1"/>
</dbReference>
<dbReference type="PROSITE" id="PS00518">
    <property type="entry name" value="ZF_RING_1"/>
    <property type="match status" value="1"/>
</dbReference>
<evidence type="ECO:0000256" key="1">
    <source>
        <dbReference type="ARBA" id="ARBA00022723"/>
    </source>
</evidence>
<dbReference type="InterPro" id="IPR027370">
    <property type="entry name" value="Znf-RING_euk"/>
</dbReference>
<dbReference type="AlphaFoldDB" id="A0A5J5BRJ0"/>
<gene>
    <name evidence="7" type="ORF">F0562_020292</name>
</gene>
<dbReference type="EMBL" id="CM018033">
    <property type="protein sequence ID" value="KAA8545508.1"/>
    <property type="molecule type" value="Genomic_DNA"/>
</dbReference>
<keyword evidence="1" id="KW-0479">Metal-binding</keyword>
<dbReference type="InterPro" id="IPR038896">
    <property type="entry name" value="RNF170"/>
</dbReference>
<evidence type="ECO:0000313" key="8">
    <source>
        <dbReference type="Proteomes" id="UP000325577"/>
    </source>
</evidence>
<dbReference type="Proteomes" id="UP000325577">
    <property type="component" value="Linkage Group LG10"/>
</dbReference>
<dbReference type="GO" id="GO:0061630">
    <property type="term" value="F:ubiquitin protein ligase activity"/>
    <property type="evidence" value="ECO:0007669"/>
    <property type="project" value="InterPro"/>
</dbReference>
<dbReference type="GO" id="GO:0008270">
    <property type="term" value="F:zinc ion binding"/>
    <property type="evidence" value="ECO:0007669"/>
    <property type="project" value="UniProtKB-KW"/>
</dbReference>
<dbReference type="OrthoDB" id="9049620at2759"/>
<dbReference type="InterPro" id="IPR013083">
    <property type="entry name" value="Znf_RING/FYVE/PHD"/>
</dbReference>
<keyword evidence="5" id="KW-0812">Transmembrane</keyword>
<dbReference type="PANTHER" id="PTHR22894">
    <property type="entry name" value="RING-TYPE DOMAIN-CONTAINING PROTEIN"/>
    <property type="match status" value="1"/>
</dbReference>
<name>A0A5J5BRJ0_9ASTE</name>
<evidence type="ECO:0000313" key="7">
    <source>
        <dbReference type="EMBL" id="KAA8545508.1"/>
    </source>
</evidence>
<keyword evidence="5" id="KW-0472">Membrane</keyword>
<dbReference type="SMART" id="SM00184">
    <property type="entry name" value="RING"/>
    <property type="match status" value="1"/>
</dbReference>
<evidence type="ECO:0000256" key="5">
    <source>
        <dbReference type="SAM" id="Phobius"/>
    </source>
</evidence>
<dbReference type="Pfam" id="PF13445">
    <property type="entry name" value="zf-RING_UBOX"/>
    <property type="match status" value="1"/>
</dbReference>
<evidence type="ECO:0000256" key="3">
    <source>
        <dbReference type="ARBA" id="ARBA00022833"/>
    </source>
</evidence>
<dbReference type="SUPFAM" id="SSF57850">
    <property type="entry name" value="RING/U-box"/>
    <property type="match status" value="1"/>
</dbReference>
<evidence type="ECO:0000256" key="2">
    <source>
        <dbReference type="ARBA" id="ARBA00022771"/>
    </source>
</evidence>
<evidence type="ECO:0000259" key="6">
    <source>
        <dbReference type="PROSITE" id="PS50089"/>
    </source>
</evidence>